<reference evidence="1" key="1">
    <citation type="submission" date="2014-05" db="EMBL/GenBank/DDBJ databases">
        <title>The transcriptome of the halophilic microalga Tetraselmis sp. GSL018 isolated from the Great Salt Lake, Utah.</title>
        <authorList>
            <person name="Jinkerson R.E."/>
            <person name="D'Adamo S."/>
            <person name="Posewitz M.C."/>
        </authorList>
    </citation>
    <scope>NUCLEOTIDE SEQUENCE</scope>
    <source>
        <strain evidence="1">GSL018</strain>
    </source>
</reference>
<evidence type="ECO:0000313" key="1">
    <source>
        <dbReference type="EMBL" id="JAC69071.1"/>
    </source>
</evidence>
<gene>
    <name evidence="1" type="ORF">TSPGSL018_7269</name>
</gene>
<name>A0A061RF02_9CHLO</name>
<dbReference type="AlphaFoldDB" id="A0A061RF02"/>
<accession>A0A061RF02</accession>
<feature type="non-terminal residue" evidence="1">
    <location>
        <position position="1"/>
    </location>
</feature>
<sequence>LQAALHFAAITSGLMCAPVPTPFPTSKNGI</sequence>
<proteinExistence type="predicted"/>
<organism evidence="1">
    <name type="scientific">Tetraselmis sp. GSL018</name>
    <dbReference type="NCBI Taxonomy" id="582737"/>
    <lineage>
        <taxon>Eukaryota</taxon>
        <taxon>Viridiplantae</taxon>
        <taxon>Chlorophyta</taxon>
        <taxon>core chlorophytes</taxon>
        <taxon>Chlorodendrophyceae</taxon>
        <taxon>Chlorodendrales</taxon>
        <taxon>Chlorodendraceae</taxon>
        <taxon>Tetraselmis</taxon>
    </lineage>
</organism>
<protein>
    <submittedName>
        <fullName evidence="1">Uncharacterized protein</fullName>
    </submittedName>
</protein>
<dbReference type="EMBL" id="GBEZ01017252">
    <property type="protein sequence ID" value="JAC69071.1"/>
    <property type="molecule type" value="Transcribed_RNA"/>
</dbReference>